<dbReference type="Pfam" id="PF11927">
    <property type="entry name" value="HODM_asu-like"/>
    <property type="match status" value="1"/>
</dbReference>
<organism evidence="1">
    <name type="scientific">freshwater metagenome</name>
    <dbReference type="NCBI Taxonomy" id="449393"/>
    <lineage>
        <taxon>unclassified sequences</taxon>
        <taxon>metagenomes</taxon>
        <taxon>ecological metagenomes</taxon>
    </lineage>
</organism>
<sequence length="284" mass="32691">MSSTFIYPPPVDGKPFRLNMGLRSLEPHFWLESGEDLKQQIPERIELAATKTETVYQELPGYQGAVTELINRIVENLKEFHDRDYSFTSNTVTHFPTNTMVSLNSPDVLLQISSIIGEDLVVLSREDDEWKIVAGAVIYPSRWRLSEKIGKGMDAVHAPVPGYEVALAPYMTATFDKIGLNRPVWRKNWSLHSTEHLHQPTSIHQRVSPEDYWWRTERQTLTRSSEGDFLYFTIRNRAEPLAWIKQDPASALEFSKTLESLSPETIAYKSLQSDHRAIIEYLRN</sequence>
<dbReference type="EMBL" id="CAEZTL010000003">
    <property type="protein sequence ID" value="CAB4560679.1"/>
    <property type="molecule type" value="Genomic_DNA"/>
</dbReference>
<protein>
    <submittedName>
        <fullName evidence="1">Unannotated protein</fullName>
    </submittedName>
</protein>
<name>A0A6J6DDA9_9ZZZZ</name>
<gene>
    <name evidence="1" type="ORF">UFOPK1683_00072</name>
</gene>
<dbReference type="AlphaFoldDB" id="A0A6J6DDA9"/>
<accession>A0A6J6DDA9</accession>
<proteinExistence type="predicted"/>
<dbReference type="InterPro" id="IPR021848">
    <property type="entry name" value="HODM_asu-like"/>
</dbReference>
<evidence type="ECO:0000313" key="1">
    <source>
        <dbReference type="EMBL" id="CAB4560679.1"/>
    </source>
</evidence>
<reference evidence="1" key="1">
    <citation type="submission" date="2020-05" db="EMBL/GenBank/DDBJ databases">
        <authorList>
            <person name="Chiriac C."/>
            <person name="Salcher M."/>
            <person name="Ghai R."/>
            <person name="Kavagutti S V."/>
        </authorList>
    </citation>
    <scope>NUCLEOTIDE SEQUENCE</scope>
</reference>